<feature type="transmembrane region" description="Helical" evidence="8">
    <location>
        <begin position="20"/>
        <end position="45"/>
    </location>
</feature>
<dbReference type="RefSeq" id="WP_203671946.1">
    <property type="nucleotide sequence ID" value="NZ_BONP01000004.1"/>
</dbReference>
<evidence type="ECO:0000256" key="5">
    <source>
        <dbReference type="ARBA" id="ARBA00022989"/>
    </source>
</evidence>
<dbReference type="SUPFAM" id="SSF161111">
    <property type="entry name" value="Cation efflux protein transmembrane domain-like"/>
    <property type="match status" value="1"/>
</dbReference>
<dbReference type="InterPro" id="IPR058533">
    <property type="entry name" value="Cation_efflux_TM"/>
</dbReference>
<feature type="transmembrane region" description="Helical" evidence="8">
    <location>
        <begin position="57"/>
        <end position="75"/>
    </location>
</feature>
<evidence type="ECO:0000256" key="7">
    <source>
        <dbReference type="ARBA" id="ARBA00023136"/>
    </source>
</evidence>
<evidence type="ECO:0000259" key="9">
    <source>
        <dbReference type="Pfam" id="PF01545"/>
    </source>
</evidence>
<accession>A0ABQ4DJ15</accession>
<dbReference type="Gene3D" id="1.20.1510.10">
    <property type="entry name" value="Cation efflux protein transmembrane domain"/>
    <property type="match status" value="1"/>
</dbReference>
<dbReference type="InterPro" id="IPR027469">
    <property type="entry name" value="Cation_efflux_TMD_sf"/>
</dbReference>
<dbReference type="Proteomes" id="UP000614741">
    <property type="component" value="Unassembled WGS sequence"/>
</dbReference>
<dbReference type="NCBIfam" id="TIGR01297">
    <property type="entry name" value="CDF"/>
    <property type="match status" value="1"/>
</dbReference>
<dbReference type="InterPro" id="IPR002524">
    <property type="entry name" value="Cation_efflux"/>
</dbReference>
<dbReference type="PANTHER" id="PTHR11562">
    <property type="entry name" value="CATION EFFLUX PROTEIN/ ZINC TRANSPORTER"/>
    <property type="match status" value="1"/>
</dbReference>
<feature type="transmembrane region" description="Helical" evidence="8">
    <location>
        <begin position="153"/>
        <end position="175"/>
    </location>
</feature>
<comment type="caution">
    <text evidence="11">The sequence shown here is derived from an EMBL/GenBank/DDBJ whole genome shotgun (WGS) entry which is preliminary data.</text>
</comment>
<keyword evidence="12" id="KW-1185">Reference proteome</keyword>
<dbReference type="InterPro" id="IPR027470">
    <property type="entry name" value="Cation_efflux_CTD"/>
</dbReference>
<evidence type="ECO:0000256" key="8">
    <source>
        <dbReference type="SAM" id="Phobius"/>
    </source>
</evidence>
<protein>
    <submittedName>
        <fullName evidence="11">Cation transporter</fullName>
    </submittedName>
</protein>
<evidence type="ECO:0000313" key="12">
    <source>
        <dbReference type="Proteomes" id="UP000614741"/>
    </source>
</evidence>
<dbReference type="Pfam" id="PF01545">
    <property type="entry name" value="Cation_efflux"/>
    <property type="match status" value="1"/>
</dbReference>
<dbReference type="PANTHER" id="PTHR11562:SF17">
    <property type="entry name" value="RE54080P-RELATED"/>
    <property type="match status" value="1"/>
</dbReference>
<evidence type="ECO:0000256" key="4">
    <source>
        <dbReference type="ARBA" id="ARBA00022692"/>
    </source>
</evidence>
<feature type="transmembrane region" description="Helical" evidence="8">
    <location>
        <begin position="87"/>
        <end position="106"/>
    </location>
</feature>
<evidence type="ECO:0000313" key="11">
    <source>
        <dbReference type="EMBL" id="GIG39332.1"/>
    </source>
</evidence>
<evidence type="ECO:0000256" key="3">
    <source>
        <dbReference type="ARBA" id="ARBA00022448"/>
    </source>
</evidence>
<keyword evidence="5 8" id="KW-1133">Transmembrane helix</keyword>
<dbReference type="Pfam" id="PF16916">
    <property type="entry name" value="ZT_dimer"/>
    <property type="match status" value="1"/>
</dbReference>
<gene>
    <name evidence="11" type="ORF">Cph01nite_10940</name>
</gene>
<evidence type="ECO:0000259" key="10">
    <source>
        <dbReference type="Pfam" id="PF16916"/>
    </source>
</evidence>
<proteinExistence type="inferred from homology"/>
<feature type="domain" description="Cation efflux protein transmembrane" evidence="9">
    <location>
        <begin position="20"/>
        <end position="211"/>
    </location>
</feature>
<dbReference type="InterPro" id="IPR036837">
    <property type="entry name" value="Cation_efflux_CTD_sf"/>
</dbReference>
<name>A0ABQ4DJ15_9CELL</name>
<dbReference type="EMBL" id="BONP01000004">
    <property type="protein sequence ID" value="GIG39332.1"/>
    <property type="molecule type" value="Genomic_DNA"/>
</dbReference>
<evidence type="ECO:0000256" key="6">
    <source>
        <dbReference type="ARBA" id="ARBA00023065"/>
    </source>
</evidence>
<feature type="domain" description="Cation efflux protein cytoplasmic" evidence="10">
    <location>
        <begin position="215"/>
        <end position="293"/>
    </location>
</feature>
<reference evidence="11 12" key="1">
    <citation type="submission" date="2021-01" db="EMBL/GenBank/DDBJ databases">
        <title>Whole genome shotgun sequence of Cellulomonas phragmiteti NBRC 110785.</title>
        <authorList>
            <person name="Komaki H."/>
            <person name="Tamura T."/>
        </authorList>
    </citation>
    <scope>NUCLEOTIDE SEQUENCE [LARGE SCALE GENOMIC DNA]</scope>
    <source>
        <strain evidence="11 12">NBRC 110785</strain>
    </source>
</reference>
<sequence>MGAGHTHAHGTSTGRHRKRLVLVLVITLGVVGAQVAGGLASGSLALLADAGHMLTDATGVAIALVASTLAARPATSARTYGLQRAEILAALANALLLGGLAIWVVVEAVRRWDDPPEVATGLMLTVAVVGALANLASLLILRGARRESLNVRGAYLEVLGDLVGSLAVIVAGVVIATTGYVRADVIASLAIGVFILPRAWSLLRDVVDVLLEATPEGLDLEQVRGHVREVPGVVDVHDLHAWTITSGVTALSAHVVVDDDCIESGRPGVVLDALGECLGEHFATEHCTFQLEPVGHRAHERAGHD</sequence>
<feature type="transmembrane region" description="Helical" evidence="8">
    <location>
        <begin position="118"/>
        <end position="141"/>
    </location>
</feature>
<dbReference type="SUPFAM" id="SSF160240">
    <property type="entry name" value="Cation efflux protein cytoplasmic domain-like"/>
    <property type="match status" value="1"/>
</dbReference>
<comment type="similarity">
    <text evidence="2">Belongs to the cation diffusion facilitator (CDF) transporter (TC 2.A.4) family. SLC30A subfamily.</text>
</comment>
<keyword evidence="6" id="KW-0406">Ion transport</keyword>
<dbReference type="InterPro" id="IPR050681">
    <property type="entry name" value="CDF/SLC30A"/>
</dbReference>
<keyword evidence="4 8" id="KW-0812">Transmembrane</keyword>
<keyword evidence="3" id="KW-0813">Transport</keyword>
<evidence type="ECO:0000256" key="1">
    <source>
        <dbReference type="ARBA" id="ARBA00004141"/>
    </source>
</evidence>
<comment type="subcellular location">
    <subcellularLocation>
        <location evidence="1">Membrane</location>
        <topology evidence="1">Multi-pass membrane protein</topology>
    </subcellularLocation>
</comment>
<feature type="transmembrane region" description="Helical" evidence="8">
    <location>
        <begin position="181"/>
        <end position="200"/>
    </location>
</feature>
<evidence type="ECO:0000256" key="2">
    <source>
        <dbReference type="ARBA" id="ARBA00008873"/>
    </source>
</evidence>
<organism evidence="11 12">
    <name type="scientific">Cellulomonas phragmiteti</name>
    <dbReference type="NCBI Taxonomy" id="478780"/>
    <lineage>
        <taxon>Bacteria</taxon>
        <taxon>Bacillati</taxon>
        <taxon>Actinomycetota</taxon>
        <taxon>Actinomycetes</taxon>
        <taxon>Micrococcales</taxon>
        <taxon>Cellulomonadaceae</taxon>
        <taxon>Cellulomonas</taxon>
    </lineage>
</organism>
<keyword evidence="7 8" id="KW-0472">Membrane</keyword>